<keyword evidence="2" id="KW-0238">DNA-binding</keyword>
<dbReference type="KEGG" id="tta:Theth_1107"/>
<dbReference type="GO" id="GO:0003677">
    <property type="term" value="F:DNA binding"/>
    <property type="evidence" value="ECO:0007669"/>
    <property type="project" value="UniProtKB-KW"/>
</dbReference>
<evidence type="ECO:0000259" key="5">
    <source>
        <dbReference type="PROSITE" id="PS51078"/>
    </source>
</evidence>
<evidence type="ECO:0000256" key="3">
    <source>
        <dbReference type="ARBA" id="ARBA00023163"/>
    </source>
</evidence>
<dbReference type="InterPro" id="IPR036388">
    <property type="entry name" value="WH-like_DNA-bd_sf"/>
</dbReference>
<dbReference type="GO" id="GO:0003700">
    <property type="term" value="F:DNA-binding transcription factor activity"/>
    <property type="evidence" value="ECO:0007669"/>
    <property type="project" value="TreeGrafter"/>
</dbReference>
<dbReference type="HOGENOM" id="CLU_062618_5_5_0"/>
<dbReference type="InterPro" id="IPR005471">
    <property type="entry name" value="Tscrpt_reg_IclR_N"/>
</dbReference>
<dbReference type="PANTHER" id="PTHR30136">
    <property type="entry name" value="HELIX-TURN-HELIX TRANSCRIPTIONAL REGULATOR, ICLR FAMILY"/>
    <property type="match status" value="1"/>
</dbReference>
<feature type="domain" description="IclR-ED" evidence="5">
    <location>
        <begin position="66"/>
        <end position="249"/>
    </location>
</feature>
<dbReference type="SUPFAM" id="SSF55781">
    <property type="entry name" value="GAF domain-like"/>
    <property type="match status" value="1"/>
</dbReference>
<keyword evidence="3" id="KW-0804">Transcription</keyword>
<dbReference type="Pfam" id="PF01614">
    <property type="entry name" value="IclR_C"/>
    <property type="match status" value="1"/>
</dbReference>
<dbReference type="RefSeq" id="WP_013932404.1">
    <property type="nucleotide sequence ID" value="NC_015707.1"/>
</dbReference>
<dbReference type="Gene3D" id="3.30.450.40">
    <property type="match status" value="1"/>
</dbReference>
<dbReference type="CDD" id="cd00090">
    <property type="entry name" value="HTH_ARSR"/>
    <property type="match status" value="1"/>
</dbReference>
<dbReference type="PROSITE" id="PS51077">
    <property type="entry name" value="HTH_ICLR"/>
    <property type="match status" value="1"/>
</dbReference>
<dbReference type="PATRIC" id="fig|688269.3.peg.1137"/>
<dbReference type="PROSITE" id="PS51078">
    <property type="entry name" value="ICLR_ED"/>
    <property type="match status" value="1"/>
</dbReference>
<organism evidence="6 7">
    <name type="scientific">Pseudothermotoga thermarum DSM 5069</name>
    <dbReference type="NCBI Taxonomy" id="688269"/>
    <lineage>
        <taxon>Bacteria</taxon>
        <taxon>Thermotogati</taxon>
        <taxon>Thermotogota</taxon>
        <taxon>Thermotogae</taxon>
        <taxon>Thermotogales</taxon>
        <taxon>Thermotogaceae</taxon>
        <taxon>Pseudothermotoga</taxon>
    </lineage>
</organism>
<accession>F7YTH1</accession>
<feature type="domain" description="HTH iclR-type" evidence="4">
    <location>
        <begin position="3"/>
        <end position="65"/>
    </location>
</feature>
<evidence type="ECO:0000313" key="7">
    <source>
        <dbReference type="Proteomes" id="UP000006804"/>
    </source>
</evidence>
<dbReference type="InterPro" id="IPR036390">
    <property type="entry name" value="WH_DNA-bd_sf"/>
</dbReference>
<keyword evidence="7" id="KW-1185">Reference proteome</keyword>
<dbReference type="AlphaFoldDB" id="F7YTH1"/>
<dbReference type="InterPro" id="IPR029016">
    <property type="entry name" value="GAF-like_dom_sf"/>
</dbReference>
<protein>
    <submittedName>
        <fullName evidence="6">Transcriptional regulator, IclR family</fullName>
    </submittedName>
</protein>
<dbReference type="SUPFAM" id="SSF46785">
    <property type="entry name" value="Winged helix' DNA-binding domain"/>
    <property type="match status" value="1"/>
</dbReference>
<reference evidence="6 7" key="1">
    <citation type="submission" date="2010-11" db="EMBL/GenBank/DDBJ databases">
        <title>The complete genome of Thermotoga thermarum DSM 5069.</title>
        <authorList>
            <consortium name="US DOE Joint Genome Institute (JGI-PGF)"/>
            <person name="Lucas S."/>
            <person name="Copeland A."/>
            <person name="Lapidus A."/>
            <person name="Bruce D."/>
            <person name="Goodwin L."/>
            <person name="Pitluck S."/>
            <person name="Kyrpides N."/>
            <person name="Mavromatis K."/>
            <person name="Ivanova N."/>
            <person name="Zeytun A."/>
            <person name="Brettin T."/>
            <person name="Detter J.C."/>
            <person name="Tapia R."/>
            <person name="Han C."/>
            <person name="Land M."/>
            <person name="Hauser L."/>
            <person name="Markowitz V."/>
            <person name="Cheng J.-F."/>
            <person name="Hugenholtz P."/>
            <person name="Woyke T."/>
            <person name="Wu D."/>
            <person name="Spring S."/>
            <person name="Schroeder M."/>
            <person name="Brambilla E."/>
            <person name="Klenk H.-P."/>
            <person name="Eisen J.A."/>
        </authorList>
    </citation>
    <scope>NUCLEOTIDE SEQUENCE [LARGE SCALE GENOMIC DNA]</scope>
    <source>
        <strain evidence="6 7">DSM 5069</strain>
    </source>
</reference>
<keyword evidence="1" id="KW-0805">Transcription regulation</keyword>
<dbReference type="InterPro" id="IPR050707">
    <property type="entry name" value="HTH_MetabolicPath_Reg"/>
</dbReference>
<evidence type="ECO:0000259" key="4">
    <source>
        <dbReference type="PROSITE" id="PS51077"/>
    </source>
</evidence>
<dbReference type="InterPro" id="IPR011991">
    <property type="entry name" value="ArsR-like_HTH"/>
</dbReference>
<dbReference type="STRING" id="688269.Theth_1107"/>
<dbReference type="PANTHER" id="PTHR30136:SF7">
    <property type="entry name" value="HTH-TYPE TRANSCRIPTIONAL REGULATOR KDGR-RELATED"/>
    <property type="match status" value="1"/>
</dbReference>
<evidence type="ECO:0000256" key="2">
    <source>
        <dbReference type="ARBA" id="ARBA00023125"/>
    </source>
</evidence>
<dbReference type="Pfam" id="PF09339">
    <property type="entry name" value="HTH_IclR"/>
    <property type="match status" value="1"/>
</dbReference>
<sequence>MTIGSVEKALKILEYVISKNGGARIQDVAEYMNITPPAAYKHLETLTKCGYLSKDPYSLKYHASYKIVELGSIILRNVQVGEIAHPFLVDLMERTGMTVHFALKDGFEGVYIDKVESARTIPTVSRIGMRMRLYSTAFGKAILAFMPKEELQEYLSHVTLTKQTPNTITDKSKLLEELEKVRKQGYAVDMEENEPGIACVGAPVFNYTGNVIGAISVTGAASVFSDQLIKVVAQEVMKTAKEISKRLGAKEDVLKQTS</sequence>
<dbReference type="SMART" id="SM00346">
    <property type="entry name" value="HTH_ICLR"/>
    <property type="match status" value="1"/>
</dbReference>
<gene>
    <name evidence="6" type="ORF">Theth_1107</name>
</gene>
<name>F7YTH1_9THEM</name>
<dbReference type="EMBL" id="CP002351">
    <property type="protein sequence ID" value="AEH51185.1"/>
    <property type="molecule type" value="Genomic_DNA"/>
</dbReference>
<evidence type="ECO:0000313" key="6">
    <source>
        <dbReference type="EMBL" id="AEH51185.1"/>
    </source>
</evidence>
<dbReference type="InterPro" id="IPR014757">
    <property type="entry name" value="Tscrpt_reg_IclR_C"/>
</dbReference>
<dbReference type="Gene3D" id="1.10.10.10">
    <property type="entry name" value="Winged helix-like DNA-binding domain superfamily/Winged helix DNA-binding domain"/>
    <property type="match status" value="1"/>
</dbReference>
<dbReference type="Proteomes" id="UP000006804">
    <property type="component" value="Chromosome"/>
</dbReference>
<dbReference type="eggNOG" id="COG1414">
    <property type="taxonomic scope" value="Bacteria"/>
</dbReference>
<proteinExistence type="predicted"/>
<dbReference type="GO" id="GO:0045892">
    <property type="term" value="P:negative regulation of DNA-templated transcription"/>
    <property type="evidence" value="ECO:0007669"/>
    <property type="project" value="TreeGrafter"/>
</dbReference>
<evidence type="ECO:0000256" key="1">
    <source>
        <dbReference type="ARBA" id="ARBA00023015"/>
    </source>
</evidence>